<evidence type="ECO:0000256" key="2">
    <source>
        <dbReference type="ARBA" id="ARBA00023015"/>
    </source>
</evidence>
<dbReference type="NCBIfam" id="TIGR02937">
    <property type="entry name" value="sigma70-ECF"/>
    <property type="match status" value="1"/>
</dbReference>
<sequence>MPESVNPQTLHLVMLAKSGDQPAIEKLYEIYCGRILRIVRMRMGNELRSKMQSMDLVQDALLSSFRDLKQFTYKNEGDFLRWLSHIAENRIRDKISEMRAQVRDHRREQPLSSNKQLKDDSSVHTYEPMDSATPSKILSKEEDLDKLEKAMQKLKPEYREVILLTKAEGLSQKQAGEKLGKSPDATRMLLVRALNALNNAFGENR</sequence>
<dbReference type="GO" id="GO:0003677">
    <property type="term" value="F:DNA binding"/>
    <property type="evidence" value="ECO:0007669"/>
    <property type="project" value="UniProtKB-KW"/>
</dbReference>
<dbReference type="Proteomes" id="UP000221734">
    <property type="component" value="Chromosome Kuenenia_stuttgartiensis_MBR1"/>
</dbReference>
<dbReference type="InterPro" id="IPR013324">
    <property type="entry name" value="RNA_pol_sigma_r3/r4-like"/>
</dbReference>
<evidence type="ECO:0000256" key="1">
    <source>
        <dbReference type="ARBA" id="ARBA00010641"/>
    </source>
</evidence>
<dbReference type="InterPro" id="IPR036388">
    <property type="entry name" value="WH-like_DNA-bd_sf"/>
</dbReference>
<keyword evidence="5" id="KW-0804">Transcription</keyword>
<dbReference type="SUPFAM" id="SSF88946">
    <property type="entry name" value="Sigma2 domain of RNA polymerase sigma factors"/>
    <property type="match status" value="1"/>
</dbReference>
<dbReference type="Gene3D" id="1.10.10.10">
    <property type="entry name" value="Winged helix-like DNA-binding domain superfamily/Winged helix DNA-binding domain"/>
    <property type="match status" value="1"/>
</dbReference>
<dbReference type="Pfam" id="PF08281">
    <property type="entry name" value="Sigma70_r4_2"/>
    <property type="match status" value="1"/>
</dbReference>
<evidence type="ECO:0000259" key="7">
    <source>
        <dbReference type="Pfam" id="PF04542"/>
    </source>
</evidence>
<evidence type="ECO:0000313" key="10">
    <source>
        <dbReference type="Proteomes" id="UP000221734"/>
    </source>
</evidence>
<dbReference type="EMBL" id="LT934425">
    <property type="protein sequence ID" value="SOH04168.1"/>
    <property type="molecule type" value="Genomic_DNA"/>
</dbReference>
<gene>
    <name evidence="9" type="primary">carQ</name>
    <name evidence="9" type="ORF">KSMBR1_1669</name>
</gene>
<dbReference type="InterPro" id="IPR007627">
    <property type="entry name" value="RNA_pol_sigma70_r2"/>
</dbReference>
<evidence type="ECO:0000256" key="3">
    <source>
        <dbReference type="ARBA" id="ARBA00023082"/>
    </source>
</evidence>
<keyword evidence="4" id="KW-0238">DNA-binding</keyword>
<dbReference type="Gene3D" id="1.10.1740.10">
    <property type="match status" value="1"/>
</dbReference>
<keyword evidence="2" id="KW-0805">Transcription regulation</keyword>
<evidence type="ECO:0000256" key="4">
    <source>
        <dbReference type="ARBA" id="ARBA00023125"/>
    </source>
</evidence>
<evidence type="ECO:0000256" key="6">
    <source>
        <dbReference type="SAM" id="MobiDB-lite"/>
    </source>
</evidence>
<reference evidence="10" key="1">
    <citation type="submission" date="2017-10" db="EMBL/GenBank/DDBJ databases">
        <authorList>
            <person name="Frank J."/>
        </authorList>
    </citation>
    <scope>NUCLEOTIDE SEQUENCE [LARGE SCALE GENOMIC DNA]</scope>
</reference>
<dbReference type="InterPro" id="IPR013249">
    <property type="entry name" value="RNA_pol_sigma70_r4_t2"/>
</dbReference>
<keyword evidence="10" id="KW-1185">Reference proteome</keyword>
<dbReference type="InterPro" id="IPR039425">
    <property type="entry name" value="RNA_pol_sigma-70-like"/>
</dbReference>
<dbReference type="RefSeq" id="WP_099324893.1">
    <property type="nucleotide sequence ID" value="NZ_LT934425.1"/>
</dbReference>
<organism evidence="9 10">
    <name type="scientific">Kuenenia stuttgartiensis</name>
    <dbReference type="NCBI Taxonomy" id="174633"/>
    <lineage>
        <taxon>Bacteria</taxon>
        <taxon>Pseudomonadati</taxon>
        <taxon>Planctomycetota</taxon>
        <taxon>Candidatus Brocadiia</taxon>
        <taxon>Candidatus Brocadiales</taxon>
        <taxon>Candidatus Brocadiaceae</taxon>
        <taxon>Candidatus Kuenenia</taxon>
    </lineage>
</organism>
<comment type="similarity">
    <text evidence="1">Belongs to the sigma-70 factor family. ECF subfamily.</text>
</comment>
<accession>A0A2C9CF09</accession>
<protein>
    <submittedName>
        <fullName evidence="9">RNA polymerase sigma factor CarQ</fullName>
    </submittedName>
</protein>
<name>A0A2C9CF09_KUEST</name>
<dbReference type="CDD" id="cd06171">
    <property type="entry name" value="Sigma70_r4"/>
    <property type="match status" value="1"/>
</dbReference>
<dbReference type="Pfam" id="PF04542">
    <property type="entry name" value="Sigma70_r2"/>
    <property type="match status" value="1"/>
</dbReference>
<feature type="domain" description="RNA polymerase sigma factor 70 region 4 type 2" evidence="8">
    <location>
        <begin position="145"/>
        <end position="197"/>
    </location>
</feature>
<dbReference type="AlphaFoldDB" id="A0A2C9CF09"/>
<dbReference type="InterPro" id="IPR014284">
    <property type="entry name" value="RNA_pol_sigma-70_dom"/>
</dbReference>
<feature type="region of interest" description="Disordered" evidence="6">
    <location>
        <begin position="104"/>
        <end position="140"/>
    </location>
</feature>
<feature type="domain" description="RNA polymerase sigma-70 region 2" evidence="7">
    <location>
        <begin position="27"/>
        <end position="96"/>
    </location>
</feature>
<dbReference type="OrthoDB" id="265297at2"/>
<dbReference type="GO" id="GO:0016987">
    <property type="term" value="F:sigma factor activity"/>
    <property type="evidence" value="ECO:0007669"/>
    <property type="project" value="UniProtKB-KW"/>
</dbReference>
<evidence type="ECO:0000259" key="8">
    <source>
        <dbReference type="Pfam" id="PF08281"/>
    </source>
</evidence>
<evidence type="ECO:0000256" key="5">
    <source>
        <dbReference type="ARBA" id="ARBA00023163"/>
    </source>
</evidence>
<dbReference type="PANTHER" id="PTHR43133">
    <property type="entry name" value="RNA POLYMERASE ECF-TYPE SIGMA FACTO"/>
    <property type="match status" value="1"/>
</dbReference>
<dbReference type="InterPro" id="IPR013325">
    <property type="entry name" value="RNA_pol_sigma_r2"/>
</dbReference>
<dbReference type="KEGG" id="kst:KSMBR1_1669"/>
<keyword evidence="3" id="KW-0731">Sigma factor</keyword>
<evidence type="ECO:0000313" key="9">
    <source>
        <dbReference type="EMBL" id="SOH04168.1"/>
    </source>
</evidence>
<dbReference type="PANTHER" id="PTHR43133:SF8">
    <property type="entry name" value="RNA POLYMERASE SIGMA FACTOR HI_1459-RELATED"/>
    <property type="match status" value="1"/>
</dbReference>
<proteinExistence type="inferred from homology"/>
<dbReference type="SUPFAM" id="SSF88659">
    <property type="entry name" value="Sigma3 and sigma4 domains of RNA polymerase sigma factors"/>
    <property type="match status" value="1"/>
</dbReference>
<dbReference type="GO" id="GO:0006352">
    <property type="term" value="P:DNA-templated transcription initiation"/>
    <property type="evidence" value="ECO:0007669"/>
    <property type="project" value="InterPro"/>
</dbReference>